<dbReference type="InterPro" id="IPR042197">
    <property type="entry name" value="Apaf_helical"/>
</dbReference>
<dbReference type="Pfam" id="PF00931">
    <property type="entry name" value="NB-ARC"/>
    <property type="match status" value="1"/>
</dbReference>
<gene>
    <name evidence="8" type="ORF">SSX86_020021</name>
</gene>
<evidence type="ECO:0000256" key="1">
    <source>
        <dbReference type="ARBA" id="ARBA00008894"/>
    </source>
</evidence>
<dbReference type="PANTHER" id="PTHR33463">
    <property type="entry name" value="NB-ARC DOMAIN-CONTAINING PROTEIN-RELATED"/>
    <property type="match status" value="1"/>
</dbReference>
<dbReference type="Gene3D" id="3.40.50.300">
    <property type="entry name" value="P-loop containing nucleotide triphosphate hydrolases"/>
    <property type="match status" value="1"/>
</dbReference>
<feature type="domain" description="Disease resistance protein At4g27190-like leucine-rich repeats" evidence="7">
    <location>
        <begin position="1420"/>
        <end position="1546"/>
    </location>
</feature>
<feature type="domain" description="Disease resistance protein At4g27190-like leucine-rich repeats" evidence="7">
    <location>
        <begin position="1074"/>
        <end position="1164"/>
    </location>
</feature>
<dbReference type="Proteomes" id="UP001408789">
    <property type="component" value="Unassembled WGS sequence"/>
</dbReference>
<dbReference type="InterPro" id="IPR050905">
    <property type="entry name" value="Plant_NBS-LRR"/>
</dbReference>
<dbReference type="InterPro" id="IPR002182">
    <property type="entry name" value="NB-ARC"/>
</dbReference>
<dbReference type="Gene3D" id="1.10.10.10">
    <property type="entry name" value="Winged helix-like DNA-binding domain superfamily/Winged helix DNA-binding domain"/>
    <property type="match status" value="1"/>
</dbReference>
<dbReference type="InterPro" id="IPR036388">
    <property type="entry name" value="WH-like_DNA-bd_sf"/>
</dbReference>
<evidence type="ECO:0000256" key="4">
    <source>
        <dbReference type="ARBA" id="ARBA00022821"/>
    </source>
</evidence>
<keyword evidence="5" id="KW-0547">Nucleotide-binding</keyword>
<proteinExistence type="inferred from homology"/>
<keyword evidence="4" id="KW-0611">Plant defense</keyword>
<feature type="domain" description="Disease resistance protein At4g27190-like leucine-rich repeats" evidence="7">
    <location>
        <begin position="828"/>
        <end position="981"/>
    </location>
</feature>
<dbReference type="SUPFAM" id="SSF52047">
    <property type="entry name" value="RNI-like"/>
    <property type="match status" value="2"/>
</dbReference>
<dbReference type="PRINTS" id="PR00364">
    <property type="entry name" value="DISEASERSIST"/>
</dbReference>
<dbReference type="Gene3D" id="3.80.10.10">
    <property type="entry name" value="Ribonuclease Inhibitor"/>
    <property type="match status" value="4"/>
</dbReference>
<evidence type="ECO:0000259" key="7">
    <source>
        <dbReference type="Pfam" id="PF23247"/>
    </source>
</evidence>
<protein>
    <recommendedName>
        <fullName evidence="10">NB-ARC domain-containing protein</fullName>
    </recommendedName>
</protein>
<comment type="caution">
    <text evidence="8">The sequence shown here is derived from an EMBL/GenBank/DDBJ whole genome shotgun (WGS) entry which is preliminary data.</text>
</comment>
<organism evidence="8 9">
    <name type="scientific">Deinandra increscens subsp. villosa</name>
    <dbReference type="NCBI Taxonomy" id="3103831"/>
    <lineage>
        <taxon>Eukaryota</taxon>
        <taxon>Viridiplantae</taxon>
        <taxon>Streptophyta</taxon>
        <taxon>Embryophyta</taxon>
        <taxon>Tracheophyta</taxon>
        <taxon>Spermatophyta</taxon>
        <taxon>Magnoliopsida</taxon>
        <taxon>eudicotyledons</taxon>
        <taxon>Gunneridae</taxon>
        <taxon>Pentapetalae</taxon>
        <taxon>asterids</taxon>
        <taxon>campanulids</taxon>
        <taxon>Asterales</taxon>
        <taxon>Asteraceae</taxon>
        <taxon>Asteroideae</taxon>
        <taxon>Heliantheae alliance</taxon>
        <taxon>Madieae</taxon>
        <taxon>Madiinae</taxon>
        <taxon>Deinandra</taxon>
    </lineage>
</organism>
<dbReference type="GO" id="GO:0005524">
    <property type="term" value="F:ATP binding"/>
    <property type="evidence" value="ECO:0007669"/>
    <property type="project" value="UniProtKB-KW"/>
</dbReference>
<evidence type="ECO:0000313" key="9">
    <source>
        <dbReference type="Proteomes" id="UP001408789"/>
    </source>
</evidence>
<dbReference type="Pfam" id="PF23247">
    <property type="entry name" value="LRR_RPS2"/>
    <property type="match status" value="5"/>
</dbReference>
<reference evidence="8 9" key="1">
    <citation type="submission" date="2024-04" db="EMBL/GenBank/DDBJ databases">
        <title>The reference genome of an endangered Asteraceae, Deinandra increscens subsp. villosa, native to the Central Coast of California.</title>
        <authorList>
            <person name="Guilliams M."/>
            <person name="Hasenstab-Lehman K."/>
            <person name="Meyer R."/>
            <person name="Mcevoy S."/>
        </authorList>
    </citation>
    <scope>NUCLEOTIDE SEQUENCE [LARGE SCALE GENOMIC DNA]</scope>
    <source>
        <tissue evidence="8">Leaf</tissue>
    </source>
</reference>
<dbReference type="PANTHER" id="PTHR33463:SF96">
    <property type="entry name" value="LEUCINE-RICH REPEAT DOMAIN, L DOMAIN-LIKE PROTEIN-RELATED"/>
    <property type="match status" value="1"/>
</dbReference>
<dbReference type="Gene3D" id="1.10.8.430">
    <property type="entry name" value="Helical domain of apoptotic protease-activating factors"/>
    <property type="match status" value="1"/>
</dbReference>
<evidence type="ECO:0000313" key="8">
    <source>
        <dbReference type="EMBL" id="KAK9062831.1"/>
    </source>
</evidence>
<keyword evidence="2" id="KW-0433">Leucine-rich repeat</keyword>
<dbReference type="GO" id="GO:0043531">
    <property type="term" value="F:ADP binding"/>
    <property type="evidence" value="ECO:0007669"/>
    <property type="project" value="InterPro"/>
</dbReference>
<evidence type="ECO:0000256" key="3">
    <source>
        <dbReference type="ARBA" id="ARBA00022737"/>
    </source>
</evidence>
<evidence type="ECO:0000256" key="5">
    <source>
        <dbReference type="ARBA" id="ARBA00022840"/>
    </source>
</evidence>
<dbReference type="InterPro" id="IPR027417">
    <property type="entry name" value="P-loop_NTPase"/>
</dbReference>
<evidence type="ECO:0008006" key="10">
    <source>
        <dbReference type="Google" id="ProtNLM"/>
    </source>
</evidence>
<dbReference type="GO" id="GO:0006952">
    <property type="term" value="P:defense response"/>
    <property type="evidence" value="ECO:0007669"/>
    <property type="project" value="UniProtKB-KW"/>
</dbReference>
<comment type="similarity">
    <text evidence="1">Belongs to the disease resistance NB-LRR family.</text>
</comment>
<keyword evidence="3" id="KW-0677">Repeat</keyword>
<feature type="domain" description="NB-ARC" evidence="6">
    <location>
        <begin position="164"/>
        <end position="330"/>
    </location>
</feature>
<sequence length="1640" mass="186021">MEIVTPVVTPVVESLMVRVKKELGFWFSSKNYVMEMHARFLVLNHKADDLKRKKEANGANNLEVPNHVPHWLTQVDAISSEVEDIPNGEIRCFIFTKRYKAGKRSYDILKKIVDLENEESNIKWTNEPIPLGKVINPIMPSTSEPFRDDKGIPNMFMSRQMIFKNVLKSLEVDSNTQQIALCGMGGVGKTTMMEELKKVVEKRGMFKWVIKVIIGQKADLIAIQQAIAQYMGEPLNETTRDARATRLQKRFEGISENGTKNILVILDDVWKELDLKDIGLTSPLPNSFKLLITSRDEKVCIKMDIKPSSIFKVVGLEKAEAKVLFWETVGSPDGTKEELHNIGEDILNKCDGLPLAIKTIALTLRGEEKDAWKVALLRLQRHDPDDLYDIVGHIFDISYDNLRTMDKSVFILCGLYPDDFNISKEELMIYGWGLKFFKSYHLMEARHQTNTSVSNLIHANLLIESDTIGYVRMHDLARAFVLSNFSKFKQASVITHGDELEWPTEDTRESCERILVNCAGMSEFSQGFNYPSLSLLKLMNGDRILKFSTNFHKRMKKLEVMAYDKMENPLRAVSLCDSMNLRTLCFHSCSLVDNDISCLGNLVNLEVLSIAHCGIRKLPSTIGKLRKLKLLDLTGCVDLCIDEGVFQNLDKFGELYLRVLKKRGIRFTDANHKELEMLLPKFYALEIEFFENILQWKNVSFEKLERFRISLGCFLNVNTWDNYPLKNTLSLVTNWSDLLECKITTLFSKTEELLLSVKDMRCFEDISMSPSQYSQFCNLKVLHVFECPDLTHLFTIPVINVLNQLESLKVSSCNVLKSLVLVPKLSKLTVNGLAKLKQIWDCDTTSSGEEDVVSMLRKIEVNNCESVVNIFPRNPMRLLRNLEKVSVRRCCSIQILFNIDMNKEQLSSSNTSSLRRIKVEGLEELREVWKINDENNSGHLIRGFQAVETIRILECKKLRNVFTPTTANLDLGALVEMDIRDSGENNVELVNDSQEEELCNISFEGITGVSVVFEIESPPSINNNNRELLLPTTHQQQSPILPLLPSLEVLHLYGMEMLSHVWKCSNWNEFFILHQHQTQSSSFQNLTSIALFKCKSIKYLFSPLMSKLLSNLKTLCIYECEGMEEVVSKRDDNDDEALTTTSTTTLFPCLDYISLAVLISLEHIGGGVAKGKTNVVHDELEFSQVGVVSWSLCQYSREINIYDCPALSSLIPSYAARQLQKLQKLDISYCSSMVEVFETKDINNNNIGNCSSNVDQGSDVTLLIPRTKNITMHKLPNLKSLKIYSCDLLKYTFTFSTLESLTKLKNLIICRCGAMEVIVRDENGETSFEKVVVEFPRLKSIELDDLPNLEGFFLGMNIDFQFPSLDNVKISDCPQMKVFTSGDSTAPKLNKYIHTWAGKHNLECGLNFHHQISGASSAPWFFHTLNEVYVSYNDKVKNIVPSNGLVHLQNLEKINVGACDNLKEVFEEATYSESQTVVKVSKLREVELGWLKNLEYIWKSNQWSIFEFPNLTRLSIEVCNGLEYVFTASMVGSLKQLQELDVCICEHIEVIVKKDEECDASVVDDDLELKVLHFSSAMVLNGCLPGSSLACFLEILVAGVAGTVAISLCEMSSTSCMSVAESTSIVFWIEASLSLCIEKE</sequence>
<feature type="domain" description="Disease resistance protein At4g27190-like leucine-rich repeats" evidence="7">
    <location>
        <begin position="1197"/>
        <end position="1313"/>
    </location>
</feature>
<keyword evidence="9" id="KW-1185">Reference proteome</keyword>
<name>A0AAP0CTP8_9ASTR</name>
<accession>A0AAP0CTP8</accession>
<evidence type="ECO:0000256" key="2">
    <source>
        <dbReference type="ARBA" id="ARBA00022614"/>
    </source>
</evidence>
<dbReference type="SUPFAM" id="SSF52540">
    <property type="entry name" value="P-loop containing nucleoside triphosphate hydrolases"/>
    <property type="match status" value="1"/>
</dbReference>
<evidence type="ECO:0000259" key="6">
    <source>
        <dbReference type="Pfam" id="PF00931"/>
    </source>
</evidence>
<keyword evidence="5" id="KW-0067">ATP-binding</keyword>
<dbReference type="SUPFAM" id="SSF52058">
    <property type="entry name" value="L domain-like"/>
    <property type="match status" value="1"/>
</dbReference>
<dbReference type="InterPro" id="IPR032675">
    <property type="entry name" value="LRR_dom_sf"/>
</dbReference>
<dbReference type="InterPro" id="IPR057135">
    <property type="entry name" value="At4g27190-like_LRR"/>
</dbReference>
<dbReference type="EMBL" id="JBCNJP010000019">
    <property type="protein sequence ID" value="KAK9062831.1"/>
    <property type="molecule type" value="Genomic_DNA"/>
</dbReference>
<feature type="domain" description="Disease resistance protein At4g27190-like leucine-rich repeats" evidence="7">
    <location>
        <begin position="755"/>
        <end position="814"/>
    </location>
</feature>